<evidence type="ECO:0000256" key="2">
    <source>
        <dbReference type="ARBA" id="ARBA00022729"/>
    </source>
</evidence>
<protein>
    <submittedName>
        <fullName evidence="5">Branched-chain amino acid ABC transporter substrate-binding protein</fullName>
    </submittedName>
</protein>
<evidence type="ECO:0000256" key="3">
    <source>
        <dbReference type="SAM" id="SignalP"/>
    </source>
</evidence>
<gene>
    <name evidence="5" type="ORF">E2C06_27065</name>
</gene>
<feature type="domain" description="Leucine-binding protein" evidence="4">
    <location>
        <begin position="33"/>
        <end position="379"/>
    </location>
</feature>
<dbReference type="AlphaFoldDB" id="A0A4V6PKA3"/>
<dbReference type="PANTHER" id="PTHR47235">
    <property type="entry name" value="BLR6548 PROTEIN"/>
    <property type="match status" value="1"/>
</dbReference>
<evidence type="ECO:0000259" key="4">
    <source>
        <dbReference type="Pfam" id="PF13458"/>
    </source>
</evidence>
<dbReference type="Gene3D" id="3.40.50.2300">
    <property type="match status" value="2"/>
</dbReference>
<proteinExistence type="inferred from homology"/>
<evidence type="ECO:0000256" key="1">
    <source>
        <dbReference type="ARBA" id="ARBA00010062"/>
    </source>
</evidence>
<evidence type="ECO:0000313" key="5">
    <source>
        <dbReference type="EMBL" id="TDH59485.1"/>
    </source>
</evidence>
<dbReference type="CDD" id="cd06343">
    <property type="entry name" value="PBP1_ABC_ligand_binding-like"/>
    <property type="match status" value="1"/>
</dbReference>
<feature type="chain" id="PRO_5020372415" evidence="3">
    <location>
        <begin position="24"/>
        <end position="391"/>
    </location>
</feature>
<name>A0A4V6PKA3_9PROT</name>
<sequence>MRRTIRAVAGMLALLASFTGLRAQTVRGVTDTEIVIGTYTDLSGVTVAWGVNNSNAIRMAFDEVNARGGIHGRRIRYIVEDNQYQVPRSIQASNKLINRDNVFLMIANGGTPMNNAVMPDQLAKNVPNMFPLTSARSMYWPYHRLKFGLASSYYDQMRAAVKLLVEQRGKKTLCAMYQDTDFGRDVMEGVRDQMKAMNVALAAETAHKPTDADFSAAVAKLRDAKCDVILLGTIVRDTNQIVAAVRKIGWDVPLMAQVAAYDSAVAEVPGGVTEGLECMTSVLFVGKDDPRPAVQAFQKGYREKYGRDPNFAAQIGYSAAQVLIEGLTKAGRNLSLDSFVAGMESIRDFNDIFGSPPMTYGPNVRQGSNQSYVAVVRAGKWQLSVEKPVGY</sequence>
<comment type="caution">
    <text evidence="5">The sequence shown here is derived from an EMBL/GenBank/DDBJ whole genome shotgun (WGS) entry which is preliminary data.</text>
</comment>
<comment type="similarity">
    <text evidence="1">Belongs to the leucine-binding protein family.</text>
</comment>
<keyword evidence="2 3" id="KW-0732">Signal</keyword>
<dbReference type="OrthoDB" id="9768099at2"/>
<dbReference type="InterPro" id="IPR028081">
    <property type="entry name" value="Leu-bd"/>
</dbReference>
<evidence type="ECO:0000313" key="6">
    <source>
        <dbReference type="Proteomes" id="UP000295096"/>
    </source>
</evidence>
<accession>A0A4V6PKA3</accession>
<dbReference type="InterPro" id="IPR028082">
    <property type="entry name" value="Peripla_BP_I"/>
</dbReference>
<dbReference type="RefSeq" id="WP_133291705.1">
    <property type="nucleotide sequence ID" value="NZ_SMSJ01000064.1"/>
</dbReference>
<reference evidence="5 6" key="1">
    <citation type="journal article" date="2016" name="J. Microbiol.">
        <title>Dankookia rubra gen. nov., sp. nov., an alphaproteobacterium isolated from sediment of a shallow stream.</title>
        <authorList>
            <person name="Kim W.H."/>
            <person name="Kim D.H."/>
            <person name="Kang K."/>
            <person name="Ahn T.Y."/>
        </authorList>
    </citation>
    <scope>NUCLEOTIDE SEQUENCE [LARGE SCALE GENOMIC DNA]</scope>
    <source>
        <strain evidence="5 6">JCM30602</strain>
    </source>
</reference>
<feature type="signal peptide" evidence="3">
    <location>
        <begin position="1"/>
        <end position="23"/>
    </location>
</feature>
<dbReference type="SUPFAM" id="SSF53822">
    <property type="entry name" value="Periplasmic binding protein-like I"/>
    <property type="match status" value="1"/>
</dbReference>
<dbReference type="Proteomes" id="UP000295096">
    <property type="component" value="Unassembled WGS sequence"/>
</dbReference>
<organism evidence="5 6">
    <name type="scientific">Dankookia rubra</name>
    <dbReference type="NCBI Taxonomy" id="1442381"/>
    <lineage>
        <taxon>Bacteria</taxon>
        <taxon>Pseudomonadati</taxon>
        <taxon>Pseudomonadota</taxon>
        <taxon>Alphaproteobacteria</taxon>
        <taxon>Acetobacterales</taxon>
        <taxon>Roseomonadaceae</taxon>
        <taxon>Dankookia</taxon>
    </lineage>
</organism>
<dbReference type="PANTHER" id="PTHR47235:SF1">
    <property type="entry name" value="BLR6548 PROTEIN"/>
    <property type="match status" value="1"/>
</dbReference>
<dbReference type="Pfam" id="PF13458">
    <property type="entry name" value="Peripla_BP_6"/>
    <property type="match status" value="1"/>
</dbReference>
<dbReference type="EMBL" id="SMSJ01000064">
    <property type="protein sequence ID" value="TDH59485.1"/>
    <property type="molecule type" value="Genomic_DNA"/>
</dbReference>
<keyword evidence="6" id="KW-1185">Reference proteome</keyword>